<keyword evidence="2" id="KW-1185">Reference proteome</keyword>
<accession>A0A084AH06</accession>
<dbReference type="Proteomes" id="UP000028045">
    <property type="component" value="Unassembled WGS sequence"/>
</dbReference>
<organism evidence="1 2">
    <name type="scientific">Stachybotrys chartarum (strain CBS 109288 / IBT 7711)</name>
    <name type="common">Toxic black mold</name>
    <name type="synonym">Stilbospora chartarum</name>
    <dbReference type="NCBI Taxonomy" id="1280523"/>
    <lineage>
        <taxon>Eukaryota</taxon>
        <taxon>Fungi</taxon>
        <taxon>Dikarya</taxon>
        <taxon>Ascomycota</taxon>
        <taxon>Pezizomycotina</taxon>
        <taxon>Sordariomycetes</taxon>
        <taxon>Hypocreomycetidae</taxon>
        <taxon>Hypocreales</taxon>
        <taxon>Stachybotryaceae</taxon>
        <taxon>Stachybotrys</taxon>
    </lineage>
</organism>
<evidence type="ECO:0000313" key="2">
    <source>
        <dbReference type="Proteomes" id="UP000028045"/>
    </source>
</evidence>
<evidence type="ECO:0008006" key="3">
    <source>
        <dbReference type="Google" id="ProtNLM"/>
    </source>
</evidence>
<reference evidence="1 2" key="1">
    <citation type="journal article" date="2014" name="BMC Genomics">
        <title>Comparative genome sequencing reveals chemotype-specific gene clusters in the toxigenic black mold Stachybotrys.</title>
        <authorList>
            <person name="Semeiks J."/>
            <person name="Borek D."/>
            <person name="Otwinowski Z."/>
            <person name="Grishin N.V."/>
        </authorList>
    </citation>
    <scope>NUCLEOTIDE SEQUENCE [LARGE SCALE GENOMIC DNA]</scope>
    <source>
        <strain evidence="2">CBS 109288 / IBT 7711</strain>
    </source>
</reference>
<dbReference type="OrthoDB" id="4158087at2759"/>
<protein>
    <recommendedName>
        <fullName evidence="3">Transcription factor domain-containing protein</fullName>
    </recommendedName>
</protein>
<sequence length="481" mass="53952">MLPFLVSTDKSRPDDETRKFIRSHVMLGKNRRKAPLRRSPRTSVEHASPIYAVPSIGKVHQTEGLRTRAGLSMIPGKVGSDLSTIQFADDVDPGVVETSSFQAQHTVTTAYANLPSTTVSSIAKRTLFPLSPYILFKRREENWVEPLGFDPLYLHALIFSTHEYFESVRGGTNALNRRTSIHLHKTLRLLRDRLSGDNDQARLSPSTATVVMTLAAHAHFIGDPTSAKHHLLGLQKIVELRGGITTLSDNTKLVVELLRCDLGIALDSGSTPVFLDEASRLSYGITEPLILDNDLSIDAYLSIMLLRHIDSVMIDVWQVMARFCFLINQAVMSKDHISTELYMGSMCSVMYRLMTVEYVVGSTSEAIRLGLLAFSSSVFLQWKGLGRAYNYLRIRYMSSLVSLNQSDFPSYLLLWLFMVGGISVFGTEEVQLMAACMPPQDTFNLPTSWEEMQHILGGYMWIHAIHDQAGEKMFRSLFIPQ</sequence>
<dbReference type="PANTHER" id="PTHR37540:SF5">
    <property type="entry name" value="TRANSCRIPTION FACTOR DOMAIN-CONTAINING PROTEIN"/>
    <property type="match status" value="1"/>
</dbReference>
<evidence type="ECO:0000313" key="1">
    <source>
        <dbReference type="EMBL" id="KEY64585.1"/>
    </source>
</evidence>
<dbReference type="HOGENOM" id="CLU_023254_0_2_1"/>
<gene>
    <name evidence="1" type="ORF">S7711_03645</name>
</gene>
<dbReference type="AlphaFoldDB" id="A0A084AH06"/>
<name>A0A084AH06_STACB</name>
<proteinExistence type="predicted"/>
<dbReference type="PANTHER" id="PTHR37540">
    <property type="entry name" value="TRANSCRIPTION FACTOR (ACR-2), PUTATIVE-RELATED-RELATED"/>
    <property type="match status" value="1"/>
</dbReference>
<dbReference type="EMBL" id="KL648733">
    <property type="protein sequence ID" value="KEY64585.1"/>
    <property type="molecule type" value="Genomic_DNA"/>
</dbReference>